<dbReference type="EMBL" id="BOPO01000150">
    <property type="protein sequence ID" value="GIL31850.1"/>
    <property type="molecule type" value="Genomic_DNA"/>
</dbReference>
<proteinExistence type="predicted"/>
<organism evidence="2 4">
    <name type="scientific">Actinocatenispora comari</name>
    <dbReference type="NCBI Taxonomy" id="2807577"/>
    <lineage>
        <taxon>Bacteria</taxon>
        <taxon>Bacillati</taxon>
        <taxon>Actinomycetota</taxon>
        <taxon>Actinomycetes</taxon>
        <taxon>Micromonosporales</taxon>
        <taxon>Micromonosporaceae</taxon>
        <taxon>Actinocatenispora</taxon>
    </lineage>
</organism>
<dbReference type="Proteomes" id="UP000614996">
    <property type="component" value="Unassembled WGS sequence"/>
</dbReference>
<dbReference type="NCBIfam" id="TIGR02246">
    <property type="entry name" value="SgcJ/EcaC family oxidoreductase"/>
    <property type="match status" value="1"/>
</dbReference>
<gene>
    <name evidence="2" type="ORF">NUM_44490</name>
    <name evidence="3" type="ORF">NUM_71040</name>
</gene>
<dbReference type="Pfam" id="PF14534">
    <property type="entry name" value="DUF4440"/>
    <property type="match status" value="1"/>
</dbReference>
<comment type="caution">
    <text evidence="2">The sequence shown here is derived from an EMBL/GenBank/DDBJ whole genome shotgun (WGS) entry which is preliminary data.</text>
</comment>
<accession>A0A8J4AGM4</accession>
<dbReference type="RefSeq" id="WP_207126866.1">
    <property type="nucleotide sequence ID" value="NZ_BOPO01000084.1"/>
</dbReference>
<reference evidence="4" key="1">
    <citation type="journal article" date="2021" name="Int. J. Syst. Evol. Microbiol.">
        <title>Actinocatenispora comari sp. nov., an endophytic actinomycete isolated from aerial parts of Comarum salesowianum.</title>
        <authorList>
            <person name="Oyunbileg N."/>
            <person name="Iizaka Y."/>
            <person name="Hamada M."/>
            <person name="Davaapurev B.O."/>
            <person name="Fukumoto A."/>
            <person name="Tsetseg B."/>
            <person name="Kato F."/>
            <person name="Tamura T."/>
            <person name="Batkhuu J."/>
            <person name="Anzai Y."/>
        </authorList>
    </citation>
    <scope>NUCLEOTIDE SEQUENCE [LARGE SCALE GENOMIC DNA]</scope>
    <source>
        <strain evidence="4">NUM-2625</strain>
    </source>
</reference>
<dbReference type="AlphaFoldDB" id="A0A8J4AGM4"/>
<evidence type="ECO:0000313" key="2">
    <source>
        <dbReference type="EMBL" id="GIL29195.1"/>
    </source>
</evidence>
<sequence length="157" mass="16732">MSTDPPVRQAPSATVDAEAAASALFEASSHAWAAGDADRFVRGYAEDATVGLPGTFLQGKGSIRAAMRDAFAGPLKGSRRIHAVQSIRSVGSRVTIVVTRSATALAGEAEPHAARWELATWTLSRHGDRWLVEAYHSCPAPDRNRPAENRPAEGESR</sequence>
<dbReference type="InterPro" id="IPR027843">
    <property type="entry name" value="DUF4440"/>
</dbReference>
<dbReference type="EMBL" id="BOPO01000084">
    <property type="protein sequence ID" value="GIL29195.1"/>
    <property type="molecule type" value="Genomic_DNA"/>
</dbReference>
<dbReference type="InterPro" id="IPR032710">
    <property type="entry name" value="NTF2-like_dom_sf"/>
</dbReference>
<protein>
    <recommendedName>
        <fullName evidence="1">DUF4440 domain-containing protein</fullName>
    </recommendedName>
</protein>
<reference evidence="2" key="2">
    <citation type="submission" date="2021-02" db="EMBL/GenBank/DDBJ databases">
        <title>Whole genome shotgun sequence of Actinocatenispora sp. strain NUM-2625.</title>
        <authorList>
            <person name="Oyunbileg N."/>
            <person name="Iizaka Y."/>
            <person name="Davaapurev BO."/>
            <person name="Fukumoto A."/>
            <person name="Batkhuu J."/>
            <person name="Anzai Y."/>
        </authorList>
    </citation>
    <scope>NUCLEOTIDE SEQUENCE</scope>
    <source>
        <strain evidence="2">NUM-2625</strain>
    </source>
</reference>
<dbReference type="SUPFAM" id="SSF54427">
    <property type="entry name" value="NTF2-like"/>
    <property type="match status" value="1"/>
</dbReference>
<evidence type="ECO:0000259" key="1">
    <source>
        <dbReference type="Pfam" id="PF14534"/>
    </source>
</evidence>
<dbReference type="Gene3D" id="3.10.450.50">
    <property type="match status" value="1"/>
</dbReference>
<dbReference type="InterPro" id="IPR011944">
    <property type="entry name" value="Steroid_delta5-4_isomerase"/>
</dbReference>
<evidence type="ECO:0000313" key="3">
    <source>
        <dbReference type="EMBL" id="GIL31850.1"/>
    </source>
</evidence>
<name>A0A8J4AGM4_9ACTN</name>
<evidence type="ECO:0000313" key="4">
    <source>
        <dbReference type="Proteomes" id="UP000614996"/>
    </source>
</evidence>
<feature type="domain" description="DUF4440" evidence="1">
    <location>
        <begin position="23"/>
        <end position="131"/>
    </location>
</feature>
<keyword evidence="4" id="KW-1185">Reference proteome</keyword>